<evidence type="ECO:0000259" key="15">
    <source>
        <dbReference type="PROSITE" id="PS50865"/>
    </source>
</evidence>
<keyword evidence="9" id="KW-0862">Zinc</keyword>
<evidence type="ECO:0000256" key="1">
    <source>
        <dbReference type="ARBA" id="ARBA00004221"/>
    </source>
</evidence>
<dbReference type="Gene3D" id="6.10.140.2220">
    <property type="match status" value="1"/>
</dbReference>
<dbReference type="PANTHER" id="PTHR13244">
    <property type="entry name" value="ZINC FINGER MYND DOMAIN CONTAINING PROTEIN 10"/>
    <property type="match status" value="1"/>
</dbReference>
<evidence type="ECO:0000256" key="10">
    <source>
        <dbReference type="ARBA" id="ARBA00023136"/>
    </source>
</evidence>
<name>A0A2G8L7Q0_STIJA</name>
<protein>
    <recommendedName>
        <fullName evidence="4">Zinc finger MYND domain-containing protein 10</fullName>
    </recommendedName>
</protein>
<evidence type="ECO:0000256" key="9">
    <source>
        <dbReference type="ARBA" id="ARBA00022833"/>
    </source>
</evidence>
<sequence length="436" mass="50151">MSQYDNSSSQQQVLLPVEAEGFVESLEIVPLKNIGSPRWQKQHEYIEKLNMQAVLNASADEDEYISMLITDLLTSEVWRSKIFSIIKKLDFEPKTTIPLYMALYHEATVTNLLETIMFYKEPCEAAEDTVIDLLDFCHRKILDLIARKESEQVMLDYSSTSSNSSNMEDLAVQDQKLQFDIGVKSVSILRYITDHLESLPLSVATRMLNTHDVPCLLVQLVEDPPWRCHKDGKMYKFEDGKWQEINPSERLRLSRLEGQVWIALFNLLLGPQCINKYTYNDNNKGQILKLRGFMTEVILDQMPSLCDLQRYLEQLSMMEPAAPKSAILLEQVPEVYEKLLLENDGKWAAIAKHQVKTVFNPSEEDIREQAKRFAETYNFDVIESLMSDPPKCALCGDAASKRCSRCKNEWYCGRECQVKHWSKHKIACNIVGGADR</sequence>
<dbReference type="Pfam" id="PF01753">
    <property type="entry name" value="zf-MYND"/>
    <property type="match status" value="1"/>
</dbReference>
<evidence type="ECO:0000256" key="2">
    <source>
        <dbReference type="ARBA" id="ARBA00004300"/>
    </source>
</evidence>
<dbReference type="PANTHER" id="PTHR13244:SF7">
    <property type="entry name" value="ZINC FINGER MYND DOMAIN-CONTAINING PROTEIN 10"/>
    <property type="match status" value="1"/>
</dbReference>
<keyword evidence="10" id="KW-0472">Membrane</keyword>
<evidence type="ECO:0000256" key="12">
    <source>
        <dbReference type="ARBA" id="ARBA00024190"/>
    </source>
</evidence>
<evidence type="ECO:0000256" key="8">
    <source>
        <dbReference type="ARBA" id="ARBA00022771"/>
    </source>
</evidence>
<comment type="similarity">
    <text evidence="3">Belongs to the ZMYND10 family.</text>
</comment>
<evidence type="ECO:0000256" key="6">
    <source>
        <dbReference type="ARBA" id="ARBA00022490"/>
    </source>
</evidence>
<evidence type="ECO:0000256" key="4">
    <source>
        <dbReference type="ARBA" id="ARBA00016317"/>
    </source>
</evidence>
<dbReference type="Proteomes" id="UP000230750">
    <property type="component" value="Unassembled WGS sequence"/>
</dbReference>
<comment type="caution">
    <text evidence="16">The sequence shown here is derived from an EMBL/GenBank/DDBJ whole genome shotgun (WGS) entry which is preliminary data.</text>
</comment>
<evidence type="ECO:0000313" key="16">
    <source>
        <dbReference type="EMBL" id="PIK56282.1"/>
    </source>
</evidence>
<comment type="subcellular location">
    <subcellularLocation>
        <location evidence="1">Apical cell membrane</location>
    </subcellularLocation>
    <subcellularLocation>
        <location evidence="2">Cytoplasm</location>
        <location evidence="2">Cytoskeleton</location>
        <location evidence="2">Microtubule organizing center</location>
        <location evidence="2">Centrosome</location>
    </subcellularLocation>
    <subcellularLocation>
        <location evidence="12">Dynein axonemal particle</location>
    </subcellularLocation>
</comment>
<gene>
    <name evidence="16" type="ORF">BSL78_06810</name>
</gene>
<evidence type="ECO:0000256" key="13">
    <source>
        <dbReference type="ARBA" id="ARBA00045527"/>
    </source>
</evidence>
<keyword evidence="17" id="KW-1185">Reference proteome</keyword>
<dbReference type="FunFam" id="6.10.140.2220:FF:000009">
    <property type="entry name" value="Zinc finger MYND domain-containing protein 10"/>
    <property type="match status" value="1"/>
</dbReference>
<reference evidence="16 17" key="1">
    <citation type="journal article" date="2017" name="PLoS Biol.">
        <title>The sea cucumber genome provides insights into morphological evolution and visceral regeneration.</title>
        <authorList>
            <person name="Zhang X."/>
            <person name="Sun L."/>
            <person name="Yuan J."/>
            <person name="Sun Y."/>
            <person name="Gao Y."/>
            <person name="Zhang L."/>
            <person name="Li S."/>
            <person name="Dai H."/>
            <person name="Hamel J.F."/>
            <person name="Liu C."/>
            <person name="Yu Y."/>
            <person name="Liu S."/>
            <person name="Lin W."/>
            <person name="Guo K."/>
            <person name="Jin S."/>
            <person name="Xu P."/>
            <person name="Storey K.B."/>
            <person name="Huan P."/>
            <person name="Zhang T."/>
            <person name="Zhou Y."/>
            <person name="Zhang J."/>
            <person name="Lin C."/>
            <person name="Li X."/>
            <person name="Xing L."/>
            <person name="Huo D."/>
            <person name="Sun M."/>
            <person name="Wang L."/>
            <person name="Mercier A."/>
            <person name="Li F."/>
            <person name="Yang H."/>
            <person name="Xiang J."/>
        </authorList>
    </citation>
    <scope>NUCLEOTIDE SEQUENCE [LARGE SCALE GENOMIC DNA]</scope>
    <source>
        <strain evidence="16">Shaxun</strain>
        <tissue evidence="16">Muscle</tissue>
    </source>
</reference>
<dbReference type="PROSITE" id="PS50865">
    <property type="entry name" value="ZF_MYND_2"/>
    <property type="match status" value="1"/>
</dbReference>
<dbReference type="SUPFAM" id="SSF144232">
    <property type="entry name" value="HIT/MYND zinc finger-like"/>
    <property type="match status" value="1"/>
</dbReference>
<evidence type="ECO:0000256" key="3">
    <source>
        <dbReference type="ARBA" id="ARBA00005373"/>
    </source>
</evidence>
<dbReference type="STRING" id="307972.A0A2G8L7Q0"/>
<proteinExistence type="inferred from homology"/>
<organism evidence="16 17">
    <name type="scientific">Stichopus japonicus</name>
    <name type="common">Sea cucumber</name>
    <dbReference type="NCBI Taxonomy" id="307972"/>
    <lineage>
        <taxon>Eukaryota</taxon>
        <taxon>Metazoa</taxon>
        <taxon>Echinodermata</taxon>
        <taxon>Eleutherozoa</taxon>
        <taxon>Echinozoa</taxon>
        <taxon>Holothuroidea</taxon>
        <taxon>Aspidochirotacea</taxon>
        <taxon>Aspidochirotida</taxon>
        <taxon>Stichopodidae</taxon>
        <taxon>Apostichopus</taxon>
    </lineage>
</organism>
<dbReference type="InterPro" id="IPR052298">
    <property type="entry name" value="ZMYND10"/>
</dbReference>
<evidence type="ECO:0000313" key="17">
    <source>
        <dbReference type="Proteomes" id="UP000230750"/>
    </source>
</evidence>
<dbReference type="GO" id="GO:0036159">
    <property type="term" value="P:inner dynein arm assembly"/>
    <property type="evidence" value="ECO:0007669"/>
    <property type="project" value="TreeGrafter"/>
</dbReference>
<dbReference type="AlphaFoldDB" id="A0A2G8L7Q0"/>
<keyword evidence="7" id="KW-0479">Metal-binding</keyword>
<dbReference type="EMBL" id="MRZV01000181">
    <property type="protein sequence ID" value="PIK56282.1"/>
    <property type="molecule type" value="Genomic_DNA"/>
</dbReference>
<evidence type="ECO:0000256" key="7">
    <source>
        <dbReference type="ARBA" id="ARBA00022723"/>
    </source>
</evidence>
<dbReference type="GO" id="GO:0016324">
    <property type="term" value="C:apical plasma membrane"/>
    <property type="evidence" value="ECO:0007669"/>
    <property type="project" value="UniProtKB-SubCell"/>
</dbReference>
<keyword evidence="6" id="KW-0963">Cytoplasm</keyword>
<feature type="domain" description="MYND-type" evidence="15">
    <location>
        <begin position="392"/>
        <end position="428"/>
    </location>
</feature>
<keyword evidence="11" id="KW-0206">Cytoskeleton</keyword>
<keyword evidence="8 14" id="KW-0863">Zinc-finger</keyword>
<dbReference type="GO" id="GO:0034451">
    <property type="term" value="C:centriolar satellite"/>
    <property type="evidence" value="ECO:0007669"/>
    <property type="project" value="TreeGrafter"/>
</dbReference>
<dbReference type="GO" id="GO:0008270">
    <property type="term" value="F:zinc ion binding"/>
    <property type="evidence" value="ECO:0007669"/>
    <property type="project" value="UniProtKB-KW"/>
</dbReference>
<dbReference type="OrthoDB" id="432970at2759"/>
<dbReference type="PROSITE" id="PS01360">
    <property type="entry name" value="ZF_MYND_1"/>
    <property type="match status" value="1"/>
</dbReference>
<dbReference type="InterPro" id="IPR002893">
    <property type="entry name" value="Znf_MYND"/>
</dbReference>
<evidence type="ECO:0000256" key="11">
    <source>
        <dbReference type="ARBA" id="ARBA00023212"/>
    </source>
</evidence>
<dbReference type="GO" id="GO:0036158">
    <property type="term" value="P:outer dynein arm assembly"/>
    <property type="evidence" value="ECO:0007669"/>
    <property type="project" value="TreeGrafter"/>
</dbReference>
<evidence type="ECO:0000256" key="5">
    <source>
        <dbReference type="ARBA" id="ARBA00022475"/>
    </source>
</evidence>
<dbReference type="GO" id="GO:0120293">
    <property type="term" value="C:dynein axonemal particle"/>
    <property type="evidence" value="ECO:0007669"/>
    <property type="project" value="UniProtKB-SubCell"/>
</dbReference>
<keyword evidence="5" id="KW-1003">Cell membrane</keyword>
<evidence type="ECO:0000256" key="14">
    <source>
        <dbReference type="PROSITE-ProRule" id="PRU00134"/>
    </source>
</evidence>
<accession>A0A2G8L7Q0</accession>
<comment type="function">
    <text evidence="13">Plays a role in axonemal structure organization and motility. Involved in axonemal pre-assembly of inner and outer dynein arms (IDA and ODA, respectively) for proper axoneme building for cilia motility. May act by indirectly regulating transcription of dynein proteins.</text>
</comment>
<dbReference type="GO" id="GO:0044458">
    <property type="term" value="P:motile cilium assembly"/>
    <property type="evidence" value="ECO:0007669"/>
    <property type="project" value="TreeGrafter"/>
</dbReference>